<dbReference type="GO" id="GO:0005975">
    <property type="term" value="P:carbohydrate metabolic process"/>
    <property type="evidence" value="ECO:0007669"/>
    <property type="project" value="InterPro"/>
</dbReference>
<evidence type="ECO:0000256" key="7">
    <source>
        <dbReference type="ARBA" id="ARBA00023136"/>
    </source>
</evidence>
<dbReference type="SUPFAM" id="SSF53756">
    <property type="entry name" value="UDP-Glycosyltransferase/glycogen phosphorylase"/>
    <property type="match status" value="1"/>
</dbReference>
<keyword evidence="3 10" id="KW-0328">Glycosyltransferase</keyword>
<comment type="catalytic activity">
    <reaction evidence="10">
        <text>di-trans,octa-cis-undecaprenyl diphospho-N-acetyl-alpha-D-muramoyl-L-alanyl-D-glutamyl-meso-2,6-diaminopimeloyl-D-alanyl-D-alanine + UDP-N-acetyl-alpha-D-glucosamine = di-trans,octa-cis-undecaprenyl diphospho-[N-acetyl-alpha-D-glucosaminyl-(1-&gt;4)]-N-acetyl-alpha-D-muramoyl-L-alanyl-D-glutamyl-meso-2,6-diaminopimeloyl-D-alanyl-D-alanine + UDP + H(+)</text>
        <dbReference type="Rhea" id="RHEA:31227"/>
        <dbReference type="ChEBI" id="CHEBI:15378"/>
        <dbReference type="ChEBI" id="CHEBI:57705"/>
        <dbReference type="ChEBI" id="CHEBI:58223"/>
        <dbReference type="ChEBI" id="CHEBI:61387"/>
        <dbReference type="ChEBI" id="CHEBI:61388"/>
        <dbReference type="EC" id="2.4.1.227"/>
    </reaction>
</comment>
<comment type="caution">
    <text evidence="10">Lacks conserved residue(s) required for the propagation of feature annotation.</text>
</comment>
<evidence type="ECO:0000256" key="5">
    <source>
        <dbReference type="ARBA" id="ARBA00022960"/>
    </source>
</evidence>
<keyword evidence="2 10" id="KW-0132">Cell division</keyword>
<reference evidence="13 14" key="1">
    <citation type="submission" date="2018-01" db="EMBL/GenBank/DDBJ databases">
        <title>Metagenomic assembled genomes from two thermal pools in the Uzon Caldera, Kamchatka, Russia.</title>
        <authorList>
            <person name="Wilkins L."/>
            <person name="Ettinger C."/>
        </authorList>
    </citation>
    <scope>NUCLEOTIDE SEQUENCE [LARGE SCALE GENOMIC DNA]</scope>
    <source>
        <strain evidence="13">ZAV-08</strain>
    </source>
</reference>
<evidence type="ECO:0000256" key="9">
    <source>
        <dbReference type="ARBA" id="ARBA00023316"/>
    </source>
</evidence>
<feature type="domain" description="Glycosyl transferase family 28 C-terminal" evidence="12">
    <location>
        <begin position="181"/>
        <end position="346"/>
    </location>
</feature>
<feature type="binding site" evidence="10">
    <location>
        <position position="165"/>
    </location>
    <ligand>
        <name>UDP-N-acetyl-alpha-D-glucosamine</name>
        <dbReference type="ChEBI" id="CHEBI:57705"/>
    </ligand>
</feature>
<dbReference type="Pfam" id="PF04101">
    <property type="entry name" value="Glyco_tran_28_C"/>
    <property type="match status" value="1"/>
</dbReference>
<keyword evidence="8 10" id="KW-0131">Cell cycle</keyword>
<dbReference type="InterPro" id="IPR004276">
    <property type="entry name" value="GlycoTrans_28_N"/>
</dbReference>
<dbReference type="Proteomes" id="UP000235460">
    <property type="component" value="Unassembled WGS sequence"/>
</dbReference>
<comment type="subcellular location">
    <subcellularLocation>
        <location evidence="10">Cell membrane</location>
        <topology evidence="10">Peripheral membrane protein</topology>
        <orientation evidence="10">Cytoplasmic side</orientation>
    </subcellularLocation>
</comment>
<evidence type="ECO:0000313" key="14">
    <source>
        <dbReference type="Proteomes" id="UP000235460"/>
    </source>
</evidence>
<dbReference type="GO" id="GO:0051991">
    <property type="term" value="F:UDP-N-acetyl-D-glucosamine:N-acetylmuramoyl-L-alanyl-D-glutamyl-meso-2,6-diaminopimelyl-D-alanyl-D-alanine-diphosphoundecaprenol 4-beta-N-acetylglucosaminlytransferase activity"/>
    <property type="evidence" value="ECO:0007669"/>
    <property type="project" value="RHEA"/>
</dbReference>
<feature type="binding site" evidence="10">
    <location>
        <position position="124"/>
    </location>
    <ligand>
        <name>UDP-N-acetyl-alpha-D-glucosamine</name>
        <dbReference type="ChEBI" id="CHEBI:57705"/>
    </ligand>
</feature>
<keyword evidence="4 10" id="KW-0808">Transferase</keyword>
<dbReference type="EMBL" id="PNIK01000062">
    <property type="protein sequence ID" value="PMP66958.1"/>
    <property type="molecule type" value="Genomic_DNA"/>
</dbReference>
<sequence>MPLRWLIVAGGTGGHIIPGVAIAQELLKMQREVYFVSGTRRIEEVILKNKPFKVYRLDVEGFIGRALKDKIRAFIKMIKAINEAYKLIKDLDPHIIFATGGYISFPIVLVGKFRNKKIGLHEQNIEPGLANKLLSYMVDRIFVSIEESKKYFPEKKVIFSGNPVREDILNLKPREYSGKGLLILGGSLGARFINELALRIVPRLLDEYKDLLIIHQTGLDDFEKVKNEYQNLIKEENVSRLKVFPFIEDMSWVYSQVDLFLGRCGATTLAELFAVGLPAIFIPFPYATKNHQEKNARIVAQKGGAVLIRQKEATPELVLKEIKSLLENKEKLRSMSQVMKSFFIKDSRKIIIEELEGLVKNV</sequence>
<dbReference type="GO" id="GO:0008360">
    <property type="term" value="P:regulation of cell shape"/>
    <property type="evidence" value="ECO:0007669"/>
    <property type="project" value="UniProtKB-KW"/>
</dbReference>
<dbReference type="GO" id="GO:0050511">
    <property type="term" value="F:undecaprenyldiphospho-muramoylpentapeptide beta-N-acetylglucosaminyltransferase activity"/>
    <property type="evidence" value="ECO:0007669"/>
    <property type="project" value="UniProtKB-UniRule"/>
</dbReference>
<evidence type="ECO:0000256" key="10">
    <source>
        <dbReference type="HAMAP-Rule" id="MF_00033"/>
    </source>
</evidence>
<dbReference type="HAMAP" id="MF_00033">
    <property type="entry name" value="MurG"/>
    <property type="match status" value="1"/>
</dbReference>
<dbReference type="GO" id="GO:0071555">
    <property type="term" value="P:cell wall organization"/>
    <property type="evidence" value="ECO:0007669"/>
    <property type="project" value="UniProtKB-KW"/>
</dbReference>
<comment type="function">
    <text evidence="10">Cell wall formation. Catalyzes the transfer of a GlcNAc subunit on undecaprenyl-pyrophosphoryl-MurNAc-pentapeptide (lipid intermediate I) to form undecaprenyl-pyrophosphoryl-MurNAc-(pentapeptide)GlcNAc (lipid intermediate II).</text>
</comment>
<dbReference type="AlphaFoldDB" id="A0A2N7PNE1"/>
<evidence type="ECO:0000313" key="13">
    <source>
        <dbReference type="EMBL" id="PMP66958.1"/>
    </source>
</evidence>
<evidence type="ECO:0000256" key="3">
    <source>
        <dbReference type="ARBA" id="ARBA00022676"/>
    </source>
</evidence>
<feature type="binding site" evidence="10">
    <location>
        <begin position="12"/>
        <end position="14"/>
    </location>
    <ligand>
        <name>UDP-N-acetyl-alpha-D-glucosamine</name>
        <dbReference type="ChEBI" id="CHEBI:57705"/>
    </ligand>
</feature>
<dbReference type="NCBIfam" id="TIGR01133">
    <property type="entry name" value="murG"/>
    <property type="match status" value="1"/>
</dbReference>
<proteinExistence type="inferred from homology"/>
<feature type="binding site" evidence="10">
    <location>
        <position position="247"/>
    </location>
    <ligand>
        <name>UDP-N-acetyl-alpha-D-glucosamine</name>
        <dbReference type="ChEBI" id="CHEBI:57705"/>
    </ligand>
</feature>
<dbReference type="InterPro" id="IPR006009">
    <property type="entry name" value="GlcNAc_MurG"/>
</dbReference>
<evidence type="ECO:0000259" key="11">
    <source>
        <dbReference type="Pfam" id="PF03033"/>
    </source>
</evidence>
<dbReference type="CDD" id="cd03785">
    <property type="entry name" value="GT28_MurG"/>
    <property type="match status" value="1"/>
</dbReference>
<feature type="binding site" evidence="10">
    <location>
        <position position="187"/>
    </location>
    <ligand>
        <name>UDP-N-acetyl-alpha-D-glucosamine</name>
        <dbReference type="ChEBI" id="CHEBI:57705"/>
    </ligand>
</feature>
<evidence type="ECO:0000256" key="6">
    <source>
        <dbReference type="ARBA" id="ARBA00022984"/>
    </source>
</evidence>
<protein>
    <recommendedName>
        <fullName evidence="10">UDP-N-acetylglucosamine--N-acetylmuramyl-(pentapeptide) pyrophosphoryl-undecaprenol N-acetylglucosamine transferase</fullName>
        <ecNumber evidence="10">2.4.1.227</ecNumber>
    </recommendedName>
    <alternativeName>
        <fullName evidence="10">Undecaprenyl-PP-MurNAc-pentapeptide-UDPGlcNAc GlcNAc transferase</fullName>
    </alternativeName>
</protein>
<dbReference type="UniPathway" id="UPA00219"/>
<dbReference type="Pfam" id="PF03033">
    <property type="entry name" value="Glyco_transf_28"/>
    <property type="match status" value="1"/>
</dbReference>
<gene>
    <name evidence="10 13" type="primary">murG</name>
    <name evidence="13" type="ORF">C0190_04375</name>
</gene>
<dbReference type="GO" id="GO:0051301">
    <property type="term" value="P:cell division"/>
    <property type="evidence" value="ECO:0007669"/>
    <property type="project" value="UniProtKB-KW"/>
</dbReference>
<feature type="domain" description="Glycosyltransferase family 28 N-terminal" evidence="11">
    <location>
        <begin position="6"/>
        <end position="142"/>
    </location>
</feature>
<comment type="similarity">
    <text evidence="10">Belongs to the glycosyltransferase 28 family. MurG subfamily.</text>
</comment>
<accession>A0A2N7PNE1</accession>
<evidence type="ECO:0000259" key="12">
    <source>
        <dbReference type="Pfam" id="PF04101"/>
    </source>
</evidence>
<evidence type="ECO:0000256" key="1">
    <source>
        <dbReference type="ARBA" id="ARBA00022475"/>
    </source>
</evidence>
<name>A0A2N7PNE1_9BACT</name>
<dbReference type="PANTHER" id="PTHR21015">
    <property type="entry name" value="UDP-N-ACETYLGLUCOSAMINE--N-ACETYLMURAMYL-(PENTAPEPTIDE) PYROPHOSPHORYL-UNDECAPRENOL N-ACETYLGLUCOSAMINE TRANSFERASE 1"/>
    <property type="match status" value="1"/>
</dbReference>
<evidence type="ECO:0000256" key="8">
    <source>
        <dbReference type="ARBA" id="ARBA00023306"/>
    </source>
</evidence>
<dbReference type="GO" id="GO:0005886">
    <property type="term" value="C:plasma membrane"/>
    <property type="evidence" value="ECO:0007669"/>
    <property type="project" value="UniProtKB-SubCell"/>
</dbReference>
<dbReference type="Gene3D" id="3.40.50.2000">
    <property type="entry name" value="Glycogen Phosphorylase B"/>
    <property type="match status" value="2"/>
</dbReference>
<keyword evidence="5 10" id="KW-0133">Cell shape</keyword>
<dbReference type="InterPro" id="IPR007235">
    <property type="entry name" value="Glyco_trans_28_C"/>
</dbReference>
<dbReference type="GO" id="GO:0009252">
    <property type="term" value="P:peptidoglycan biosynthetic process"/>
    <property type="evidence" value="ECO:0007669"/>
    <property type="project" value="UniProtKB-UniRule"/>
</dbReference>
<keyword evidence="6 10" id="KW-0573">Peptidoglycan synthesis</keyword>
<evidence type="ECO:0000256" key="2">
    <source>
        <dbReference type="ARBA" id="ARBA00022618"/>
    </source>
</evidence>
<keyword evidence="9 10" id="KW-0961">Cell wall biogenesis/degradation</keyword>
<feature type="binding site" evidence="10">
    <location>
        <position position="292"/>
    </location>
    <ligand>
        <name>UDP-N-acetyl-alpha-D-glucosamine</name>
        <dbReference type="ChEBI" id="CHEBI:57705"/>
    </ligand>
</feature>
<dbReference type="EC" id="2.4.1.227" evidence="10"/>
<evidence type="ECO:0000256" key="4">
    <source>
        <dbReference type="ARBA" id="ARBA00022679"/>
    </source>
</evidence>
<comment type="caution">
    <text evidence="13">The sequence shown here is derived from an EMBL/GenBank/DDBJ whole genome shotgun (WGS) entry which is preliminary data.</text>
</comment>
<keyword evidence="1 10" id="KW-1003">Cell membrane</keyword>
<comment type="pathway">
    <text evidence="10">Cell wall biogenesis; peptidoglycan biosynthesis.</text>
</comment>
<keyword evidence="7 10" id="KW-0472">Membrane</keyword>
<dbReference type="PANTHER" id="PTHR21015:SF22">
    <property type="entry name" value="GLYCOSYLTRANSFERASE"/>
    <property type="match status" value="1"/>
</dbReference>
<organism evidence="13 14">
    <name type="scientific">Thermodesulfobacterium geofontis</name>
    <dbReference type="NCBI Taxonomy" id="1295609"/>
    <lineage>
        <taxon>Bacteria</taxon>
        <taxon>Pseudomonadati</taxon>
        <taxon>Thermodesulfobacteriota</taxon>
        <taxon>Thermodesulfobacteria</taxon>
        <taxon>Thermodesulfobacteriales</taxon>
        <taxon>Thermodesulfobacteriaceae</taxon>
        <taxon>Thermodesulfobacterium</taxon>
    </lineage>
</organism>